<dbReference type="RefSeq" id="WP_131851435.1">
    <property type="nucleotide sequence ID" value="NZ_SKFH01000008.1"/>
</dbReference>
<dbReference type="Pfam" id="PF04308">
    <property type="entry name" value="RNaseH_like"/>
    <property type="match status" value="1"/>
</dbReference>
<gene>
    <name evidence="1" type="ORF">E0486_06985</name>
</gene>
<dbReference type="EMBL" id="SKFH01000008">
    <property type="protein sequence ID" value="TCZ73090.1"/>
    <property type="molecule type" value="Genomic_DNA"/>
</dbReference>
<dbReference type="PANTHER" id="PTHR39961:SF1">
    <property type="entry name" value="DUF458 DOMAIN-CONTAINING PROTEIN"/>
    <property type="match status" value="1"/>
</dbReference>
<protein>
    <recommendedName>
        <fullName evidence="3">DUF458 domain-containing protein</fullName>
    </recommendedName>
</protein>
<evidence type="ECO:0000313" key="2">
    <source>
        <dbReference type="Proteomes" id="UP000295164"/>
    </source>
</evidence>
<organism evidence="1 2">
    <name type="scientific">Flaviaesturariibacter aridisoli</name>
    <dbReference type="NCBI Taxonomy" id="2545761"/>
    <lineage>
        <taxon>Bacteria</taxon>
        <taxon>Pseudomonadati</taxon>
        <taxon>Bacteroidota</taxon>
        <taxon>Chitinophagia</taxon>
        <taxon>Chitinophagales</taxon>
        <taxon>Chitinophagaceae</taxon>
        <taxon>Flaviaestuariibacter</taxon>
    </lineage>
</organism>
<proteinExistence type="predicted"/>
<accession>A0A4R4E371</accession>
<evidence type="ECO:0000313" key="1">
    <source>
        <dbReference type="EMBL" id="TCZ73090.1"/>
    </source>
</evidence>
<name>A0A4R4E371_9BACT</name>
<reference evidence="1 2" key="1">
    <citation type="submission" date="2019-03" db="EMBL/GenBank/DDBJ databases">
        <authorList>
            <person name="Kim M.K.M."/>
        </authorList>
    </citation>
    <scope>NUCLEOTIDE SEQUENCE [LARGE SCALE GENOMIC DNA]</scope>
    <source>
        <strain evidence="1 2">17J68-15</strain>
    </source>
</reference>
<sequence>MEQNQWRRLDGRTIQLPIDEEVRRALLREGAAGHELSVSIGSDSQVKGGTIVFATVIVFLRKGRGGFFFIQSDKAERRMTVKERMLEEVTRGIETAYELAPVFAKYGVPLEVHADINPDPKFKSNEAFREAMGYIMGMGFSFRAKPNAFAGSSCANKVVQ</sequence>
<keyword evidence="2" id="KW-1185">Reference proteome</keyword>
<dbReference type="PANTHER" id="PTHR39961">
    <property type="entry name" value="HYPOTHETICAL CYTOSOLIC PROTEIN"/>
    <property type="match status" value="1"/>
</dbReference>
<evidence type="ECO:0008006" key="3">
    <source>
        <dbReference type="Google" id="ProtNLM"/>
    </source>
</evidence>
<dbReference type="InterPro" id="IPR007405">
    <property type="entry name" value="Phage_KVP40_Orf299"/>
</dbReference>
<comment type="caution">
    <text evidence="1">The sequence shown here is derived from an EMBL/GenBank/DDBJ whole genome shotgun (WGS) entry which is preliminary data.</text>
</comment>
<dbReference type="AlphaFoldDB" id="A0A4R4E371"/>
<dbReference type="Proteomes" id="UP000295164">
    <property type="component" value="Unassembled WGS sequence"/>
</dbReference>
<dbReference type="OrthoDB" id="13663at2"/>